<gene>
    <name evidence="1" type="ORF">CSAL01_13363</name>
</gene>
<accession>A0A135UT91</accession>
<proteinExistence type="predicted"/>
<sequence>MYETHLASSISHHQLHLPQTLYTFNPFSSRPNVKIIVKNESGKVSTVSHLQREANLLRVSRQGLDQRLGPFPQERQPNTALLASRLREHYYAVWGPTRQKGTLETLEIQDGGAVFDKDKIGTLEKDGSFGIDTAAYDFTKYAHAFCGLGMKSPTPDQDEVQPVSVWRAEPHQKYQTTPKRIYYISTGKFVSGRVVDFAQLGTTATIDVTGKKETVATVIYNNELDFLPVKCTPSRN</sequence>
<evidence type="ECO:0000313" key="1">
    <source>
        <dbReference type="EMBL" id="KXH63630.1"/>
    </source>
</evidence>
<protein>
    <submittedName>
        <fullName evidence="1">Uncharacterized protein</fullName>
    </submittedName>
</protein>
<dbReference type="OrthoDB" id="5413269at2759"/>
<keyword evidence="2" id="KW-1185">Reference proteome</keyword>
<dbReference type="STRING" id="1209931.A0A135UT91"/>
<evidence type="ECO:0000313" key="2">
    <source>
        <dbReference type="Proteomes" id="UP000070121"/>
    </source>
</evidence>
<dbReference type="Proteomes" id="UP000070121">
    <property type="component" value="Unassembled WGS sequence"/>
</dbReference>
<reference evidence="1 2" key="1">
    <citation type="submission" date="2014-02" db="EMBL/GenBank/DDBJ databases">
        <title>The genome sequence of Colletotrichum salicis CBS 607.94.</title>
        <authorList>
            <person name="Baroncelli R."/>
            <person name="Thon M.R."/>
        </authorList>
    </citation>
    <scope>NUCLEOTIDE SEQUENCE [LARGE SCALE GENOMIC DNA]</scope>
    <source>
        <strain evidence="1 2">CBS 607.94</strain>
    </source>
</reference>
<dbReference type="EMBL" id="JFFI01001056">
    <property type="protein sequence ID" value="KXH63630.1"/>
    <property type="molecule type" value="Genomic_DNA"/>
</dbReference>
<organism evidence="1 2">
    <name type="scientific">Colletotrichum salicis</name>
    <dbReference type="NCBI Taxonomy" id="1209931"/>
    <lineage>
        <taxon>Eukaryota</taxon>
        <taxon>Fungi</taxon>
        <taxon>Dikarya</taxon>
        <taxon>Ascomycota</taxon>
        <taxon>Pezizomycotina</taxon>
        <taxon>Sordariomycetes</taxon>
        <taxon>Hypocreomycetidae</taxon>
        <taxon>Glomerellales</taxon>
        <taxon>Glomerellaceae</taxon>
        <taxon>Colletotrichum</taxon>
        <taxon>Colletotrichum acutatum species complex</taxon>
    </lineage>
</organism>
<comment type="caution">
    <text evidence="1">The sequence shown here is derived from an EMBL/GenBank/DDBJ whole genome shotgun (WGS) entry which is preliminary data.</text>
</comment>
<dbReference type="AlphaFoldDB" id="A0A135UT91"/>
<name>A0A135UT91_9PEZI</name>